<dbReference type="Proteomes" id="UP000464524">
    <property type="component" value="Chromosome"/>
</dbReference>
<gene>
    <name evidence="1" type="ORF">FX988_00848</name>
</gene>
<evidence type="ECO:0000313" key="2">
    <source>
        <dbReference type="Proteomes" id="UP000464524"/>
    </source>
</evidence>
<protein>
    <submittedName>
        <fullName evidence="1">Uncharacterized protein</fullName>
    </submittedName>
</protein>
<dbReference type="AlphaFoldDB" id="A0A857JF40"/>
<accession>A0A857JF40</accession>
<sequence>MSETHPLWCLYYSNTKHQTKKYRFMKSGILVLFHCCSQWDACYAASVDFPERRLGFAA</sequence>
<proteinExistence type="predicted"/>
<reference evidence="1 2" key="1">
    <citation type="submission" date="2019-12" db="EMBL/GenBank/DDBJ databases">
        <title>Genome sequencing and assembly of endphytes of Porphyra tenera.</title>
        <authorList>
            <person name="Park J.M."/>
            <person name="Shin R."/>
            <person name="Jo S.H."/>
        </authorList>
    </citation>
    <scope>NUCLEOTIDE SEQUENCE [LARGE SCALE GENOMIC DNA]</scope>
    <source>
        <strain evidence="1 2">GPM4</strain>
    </source>
</reference>
<evidence type="ECO:0000313" key="1">
    <source>
        <dbReference type="EMBL" id="QHJ10629.1"/>
    </source>
</evidence>
<dbReference type="KEGG" id="pmes:FX988_00848"/>
<name>A0A857JF40_9ALTE</name>
<dbReference type="EMBL" id="CP047656">
    <property type="protein sequence ID" value="QHJ10629.1"/>
    <property type="molecule type" value="Genomic_DNA"/>
</dbReference>
<organism evidence="1 2">
    <name type="scientific">Paraglaciecola mesophila</name>
    <dbReference type="NCBI Taxonomy" id="197222"/>
    <lineage>
        <taxon>Bacteria</taxon>
        <taxon>Pseudomonadati</taxon>
        <taxon>Pseudomonadota</taxon>
        <taxon>Gammaproteobacteria</taxon>
        <taxon>Alteromonadales</taxon>
        <taxon>Alteromonadaceae</taxon>
        <taxon>Paraglaciecola</taxon>
    </lineage>
</organism>
<keyword evidence="2" id="KW-1185">Reference proteome</keyword>